<protein>
    <recommendedName>
        <fullName evidence="4">DUF4149 domain-containing protein</fullName>
    </recommendedName>
</protein>
<keyword evidence="1" id="KW-0812">Transmembrane</keyword>
<feature type="transmembrane region" description="Helical" evidence="1">
    <location>
        <begin position="12"/>
        <end position="28"/>
    </location>
</feature>
<dbReference type="RefSeq" id="WP_377090004.1">
    <property type="nucleotide sequence ID" value="NZ_JBHSJL010000014.1"/>
</dbReference>
<feature type="transmembrane region" description="Helical" evidence="1">
    <location>
        <begin position="49"/>
        <end position="71"/>
    </location>
</feature>
<evidence type="ECO:0000313" key="3">
    <source>
        <dbReference type="Proteomes" id="UP001597389"/>
    </source>
</evidence>
<keyword evidence="3" id="KW-1185">Reference proteome</keyword>
<evidence type="ECO:0008006" key="4">
    <source>
        <dbReference type="Google" id="ProtNLM"/>
    </source>
</evidence>
<organism evidence="2 3">
    <name type="scientific">Rubritalea tangerina</name>
    <dbReference type="NCBI Taxonomy" id="430798"/>
    <lineage>
        <taxon>Bacteria</taxon>
        <taxon>Pseudomonadati</taxon>
        <taxon>Verrucomicrobiota</taxon>
        <taxon>Verrucomicrobiia</taxon>
        <taxon>Verrucomicrobiales</taxon>
        <taxon>Rubritaleaceae</taxon>
        <taxon>Rubritalea</taxon>
    </lineage>
</organism>
<dbReference type="EMBL" id="JBHUJB010000009">
    <property type="protein sequence ID" value="MFD2157565.1"/>
    <property type="molecule type" value="Genomic_DNA"/>
</dbReference>
<evidence type="ECO:0000256" key="1">
    <source>
        <dbReference type="SAM" id="Phobius"/>
    </source>
</evidence>
<feature type="transmembrane region" description="Helical" evidence="1">
    <location>
        <begin position="77"/>
        <end position="98"/>
    </location>
</feature>
<dbReference type="Proteomes" id="UP001597389">
    <property type="component" value="Unassembled WGS sequence"/>
</dbReference>
<accession>A0ABW4Z6P0</accession>
<proteinExistence type="predicted"/>
<keyword evidence="1" id="KW-1133">Transmembrane helix</keyword>
<reference evidence="3" key="1">
    <citation type="journal article" date="2019" name="Int. J. Syst. Evol. Microbiol.">
        <title>The Global Catalogue of Microorganisms (GCM) 10K type strain sequencing project: providing services to taxonomists for standard genome sequencing and annotation.</title>
        <authorList>
            <consortium name="The Broad Institute Genomics Platform"/>
            <consortium name="The Broad Institute Genome Sequencing Center for Infectious Disease"/>
            <person name="Wu L."/>
            <person name="Ma J."/>
        </authorList>
    </citation>
    <scope>NUCLEOTIDE SEQUENCE [LARGE SCALE GENOMIC DNA]</scope>
    <source>
        <strain evidence="3">CCUG 57942</strain>
    </source>
</reference>
<feature type="transmembrane region" description="Helical" evidence="1">
    <location>
        <begin position="119"/>
        <end position="137"/>
    </location>
</feature>
<sequence>MSEMIRLENLLMAAGFAQLGLVLMSAWIPKCLNWKGDLLSENGLMRQLFWTYASYVLGMHLFFSLLCIFAAEALMAGGVLGNALLGLMAVWWSVRIILQLCCFDRNWIPQTRFNKIAEVLLMLLFIYLAVLNGYLLGRNLLCG</sequence>
<comment type="caution">
    <text evidence="2">The sequence shown here is derived from an EMBL/GenBank/DDBJ whole genome shotgun (WGS) entry which is preliminary data.</text>
</comment>
<gene>
    <name evidence="2" type="ORF">ACFSW8_01490</name>
</gene>
<evidence type="ECO:0000313" key="2">
    <source>
        <dbReference type="EMBL" id="MFD2157565.1"/>
    </source>
</evidence>
<name>A0ABW4Z6P0_9BACT</name>
<keyword evidence="1" id="KW-0472">Membrane</keyword>